<feature type="domain" description="PAS" evidence="1">
    <location>
        <begin position="44"/>
        <end position="81"/>
    </location>
</feature>
<dbReference type="SMART" id="SM00086">
    <property type="entry name" value="PAC"/>
    <property type="match status" value="1"/>
</dbReference>
<dbReference type="RefSeq" id="WP_096577921.1">
    <property type="nucleotide sequence ID" value="NZ_CAWNJS010000001.1"/>
</dbReference>
<dbReference type="NCBIfam" id="TIGR00254">
    <property type="entry name" value="GGDEF"/>
    <property type="match status" value="1"/>
</dbReference>
<organism evidence="4 5">
    <name type="scientific">Tolypothrix tenuis PCC 7101</name>
    <dbReference type="NCBI Taxonomy" id="231146"/>
    <lineage>
        <taxon>Bacteria</taxon>
        <taxon>Bacillati</taxon>
        <taxon>Cyanobacteriota</taxon>
        <taxon>Cyanophyceae</taxon>
        <taxon>Nostocales</taxon>
        <taxon>Tolypothrichaceae</taxon>
        <taxon>Tolypothrix</taxon>
    </lineage>
</organism>
<dbReference type="PROSITE" id="PS50113">
    <property type="entry name" value="PAC"/>
    <property type="match status" value="1"/>
</dbReference>
<feature type="domain" description="PAC" evidence="2">
    <location>
        <begin position="102"/>
        <end position="152"/>
    </location>
</feature>
<dbReference type="PANTHER" id="PTHR46663:SF3">
    <property type="entry name" value="SLL0267 PROTEIN"/>
    <property type="match status" value="1"/>
</dbReference>
<dbReference type="InterPro" id="IPR035965">
    <property type="entry name" value="PAS-like_dom_sf"/>
</dbReference>
<dbReference type="Pfam" id="PF13426">
    <property type="entry name" value="PAS_9"/>
    <property type="match status" value="1"/>
</dbReference>
<dbReference type="PANTHER" id="PTHR46663">
    <property type="entry name" value="DIGUANYLATE CYCLASE DGCT-RELATED"/>
    <property type="match status" value="1"/>
</dbReference>
<dbReference type="Gene3D" id="3.30.450.20">
    <property type="entry name" value="PAS domain"/>
    <property type="match status" value="1"/>
</dbReference>
<proteinExistence type="predicted"/>
<feature type="domain" description="GGDEF" evidence="3">
    <location>
        <begin position="185"/>
        <end position="316"/>
    </location>
</feature>
<dbReference type="Proteomes" id="UP000218785">
    <property type="component" value="Chromosome"/>
</dbReference>
<gene>
    <name evidence="4" type="ORF">NIES37_36240</name>
</gene>
<dbReference type="InterPro" id="IPR029787">
    <property type="entry name" value="Nucleotide_cyclase"/>
</dbReference>
<dbReference type="InterPro" id="IPR043128">
    <property type="entry name" value="Rev_trsase/Diguanyl_cyclase"/>
</dbReference>
<protein>
    <submittedName>
        <fullName evidence="4">Response regulator receiver modulated diguanylate cyclase/phosphodiesterase with PAS/PAC sensor(S)</fullName>
    </submittedName>
</protein>
<dbReference type="PROSITE" id="PS50112">
    <property type="entry name" value="PAS"/>
    <property type="match status" value="1"/>
</dbReference>
<dbReference type="InterPro" id="IPR000014">
    <property type="entry name" value="PAS"/>
</dbReference>
<dbReference type="AlphaFoldDB" id="A0A1Z4N1Y9"/>
<dbReference type="SMART" id="SM00267">
    <property type="entry name" value="GGDEF"/>
    <property type="match status" value="1"/>
</dbReference>
<dbReference type="InterPro" id="IPR000700">
    <property type="entry name" value="PAS-assoc_C"/>
</dbReference>
<dbReference type="PROSITE" id="PS50887">
    <property type="entry name" value="GGDEF"/>
    <property type="match status" value="1"/>
</dbReference>
<evidence type="ECO:0000259" key="2">
    <source>
        <dbReference type="PROSITE" id="PS50113"/>
    </source>
</evidence>
<dbReference type="CDD" id="cd00130">
    <property type="entry name" value="PAS"/>
    <property type="match status" value="1"/>
</dbReference>
<evidence type="ECO:0000259" key="3">
    <source>
        <dbReference type="PROSITE" id="PS50887"/>
    </source>
</evidence>
<dbReference type="FunFam" id="3.30.70.270:FF:000001">
    <property type="entry name" value="Diguanylate cyclase domain protein"/>
    <property type="match status" value="1"/>
</dbReference>
<evidence type="ECO:0000259" key="1">
    <source>
        <dbReference type="PROSITE" id="PS50112"/>
    </source>
</evidence>
<dbReference type="SUPFAM" id="SSF55785">
    <property type="entry name" value="PYP-like sensor domain (PAS domain)"/>
    <property type="match status" value="1"/>
</dbReference>
<sequence>MESIDTSCKAGIIQDNKKPKKNHKSDKLSDNYFKFIDYFPDLIIITTRSQGYCVEINQSFLNVTGYSRENVIGYPITVLDMGFTTATYSKIQKKLTNQQTIENLEIEFCLKNGEKRIGLLSVKLLEWQGKTYLLNIIRDITERKALEENLRRIAMHDPLTGLPNRAYFMQQLDYAIACRQHYDNYFYSILFLDLDEFKAINDNFGHDTGDKFLIEISKKLKAKLRWGDFIARLGGDEFVILLEDIKDFRDAARIANQVIASLKQPVLVNGHHLSCSVSIGISTISKNDKLPEELLRKADAAMYQAKAFGKNRYHIS</sequence>
<dbReference type="KEGG" id="ttq:NIES37_36240"/>
<dbReference type="SUPFAM" id="SSF55073">
    <property type="entry name" value="Nucleotide cyclase"/>
    <property type="match status" value="1"/>
</dbReference>
<accession>A0A1Z4N1Y9</accession>
<dbReference type="InterPro" id="IPR001610">
    <property type="entry name" value="PAC"/>
</dbReference>
<dbReference type="CDD" id="cd01949">
    <property type="entry name" value="GGDEF"/>
    <property type="match status" value="1"/>
</dbReference>
<dbReference type="NCBIfam" id="TIGR00229">
    <property type="entry name" value="sensory_box"/>
    <property type="match status" value="1"/>
</dbReference>
<keyword evidence="5" id="KW-1185">Reference proteome</keyword>
<dbReference type="Pfam" id="PF00990">
    <property type="entry name" value="GGDEF"/>
    <property type="match status" value="1"/>
</dbReference>
<dbReference type="EMBL" id="AP018248">
    <property type="protein sequence ID" value="BAY99641.1"/>
    <property type="molecule type" value="Genomic_DNA"/>
</dbReference>
<reference evidence="4 5" key="1">
    <citation type="submission" date="2017-06" db="EMBL/GenBank/DDBJ databases">
        <title>Genome sequencing of cyanobaciteial culture collection at National Institute for Environmental Studies (NIES).</title>
        <authorList>
            <person name="Hirose Y."/>
            <person name="Shimura Y."/>
            <person name="Fujisawa T."/>
            <person name="Nakamura Y."/>
            <person name="Kawachi M."/>
        </authorList>
    </citation>
    <scope>NUCLEOTIDE SEQUENCE [LARGE SCALE GENOMIC DNA]</scope>
    <source>
        <strain evidence="4 5">NIES-37</strain>
    </source>
</reference>
<dbReference type="Gene3D" id="3.30.70.270">
    <property type="match status" value="1"/>
</dbReference>
<evidence type="ECO:0000313" key="5">
    <source>
        <dbReference type="Proteomes" id="UP000218785"/>
    </source>
</evidence>
<dbReference type="InterPro" id="IPR052163">
    <property type="entry name" value="DGC-Regulatory_Protein"/>
</dbReference>
<name>A0A1Z4N1Y9_9CYAN</name>
<evidence type="ECO:0000313" key="4">
    <source>
        <dbReference type="EMBL" id="BAY99641.1"/>
    </source>
</evidence>
<dbReference type="InterPro" id="IPR000160">
    <property type="entry name" value="GGDEF_dom"/>
</dbReference>